<organism evidence="1">
    <name type="scientific">Sinorhizobium medicae</name>
    <dbReference type="NCBI Taxonomy" id="110321"/>
    <lineage>
        <taxon>Bacteria</taxon>
        <taxon>Pseudomonadati</taxon>
        <taxon>Pseudomonadota</taxon>
        <taxon>Alphaproteobacteria</taxon>
        <taxon>Hyphomicrobiales</taxon>
        <taxon>Rhizobiaceae</taxon>
        <taxon>Sinorhizobium/Ensifer group</taxon>
        <taxon>Sinorhizobium</taxon>
    </lineage>
</organism>
<evidence type="ECO:0008006" key="2">
    <source>
        <dbReference type="Google" id="ProtNLM"/>
    </source>
</evidence>
<dbReference type="AlphaFoldDB" id="A0A6G1WG26"/>
<gene>
    <name evidence="1" type="ORF">GHJ91_05670</name>
</gene>
<dbReference type="InterPro" id="IPR027417">
    <property type="entry name" value="P-loop_NTPase"/>
</dbReference>
<evidence type="ECO:0000313" key="1">
    <source>
        <dbReference type="EMBL" id="MQW68681.1"/>
    </source>
</evidence>
<reference evidence="1" key="1">
    <citation type="journal article" date="2013" name="Genome Biol.">
        <title>Comparative genomics of the core and accessory genomes of 48 Sinorhizobium strains comprising five genospecies.</title>
        <authorList>
            <person name="Sugawara M."/>
            <person name="Epstein B."/>
            <person name="Badgley B.D."/>
            <person name="Unno T."/>
            <person name="Xu L."/>
            <person name="Reese J."/>
            <person name="Gyaneshwar P."/>
            <person name="Denny R."/>
            <person name="Mudge J."/>
            <person name="Bharti A.K."/>
            <person name="Farmer A.D."/>
            <person name="May G.D."/>
            <person name="Woodward J.E."/>
            <person name="Medigue C."/>
            <person name="Vallenet D."/>
            <person name="Lajus A."/>
            <person name="Rouy Z."/>
            <person name="Martinez-Vaz B."/>
            <person name="Tiffin P."/>
            <person name="Young N.D."/>
            <person name="Sadowsky M.J."/>
        </authorList>
    </citation>
    <scope>NUCLEOTIDE SEQUENCE</scope>
    <source>
        <strain evidence="1">M1</strain>
    </source>
</reference>
<accession>A0A6G1WG26</accession>
<protein>
    <recommendedName>
        <fullName evidence="2">UDP-N-acetylglucosamine kinase</fullName>
    </recommendedName>
</protein>
<dbReference type="PANTHER" id="PTHR39206:SF1">
    <property type="entry name" value="SLL8004 PROTEIN"/>
    <property type="match status" value="1"/>
</dbReference>
<comment type="caution">
    <text evidence="1">The sequence shown here is derived from an EMBL/GenBank/DDBJ whole genome shotgun (WGS) entry which is preliminary data.</text>
</comment>
<dbReference type="RefSeq" id="WP_024312070.1">
    <property type="nucleotide sequence ID" value="NZ_CP104149.1"/>
</dbReference>
<dbReference type="PANTHER" id="PTHR39206">
    <property type="entry name" value="SLL8004 PROTEIN"/>
    <property type="match status" value="1"/>
</dbReference>
<dbReference type="EMBL" id="WISB01000037">
    <property type="protein sequence ID" value="MQW68681.1"/>
    <property type="molecule type" value="Genomic_DNA"/>
</dbReference>
<dbReference type="Gene3D" id="3.40.50.300">
    <property type="entry name" value="P-loop containing nucleotide triphosphate hydrolases"/>
    <property type="match status" value="1"/>
</dbReference>
<proteinExistence type="predicted"/>
<name>A0A6G1WG26_9HYPH</name>
<sequence>MRPSLVLLAGPNGAGKSTLYQTRVAPRFAGPFVKADIIQRKEIKDASTEASYKAAEVARDRRAELFGSGKSFATGTVFSHPSKLEIIEEARSRGYIVIVMHVGVESPDLSVARVKGPVGEGGHDVPEEKIRTRYTRGQPLIRKAILRSDRGMVFDNSRLNEPPRQVLAFANGRLLEAAYRLPDWVLSVYADDLQVR</sequence>
<dbReference type="SUPFAM" id="SSF52540">
    <property type="entry name" value="P-loop containing nucleoside triphosphate hydrolases"/>
    <property type="match status" value="1"/>
</dbReference>